<name>A0AAD8FFP0_BIOPF</name>
<dbReference type="InterPro" id="IPR036638">
    <property type="entry name" value="HLH_DNA-bd_sf"/>
</dbReference>
<keyword evidence="3" id="KW-0238">DNA-binding</keyword>
<dbReference type="GO" id="GO:0046983">
    <property type="term" value="F:protein dimerization activity"/>
    <property type="evidence" value="ECO:0007669"/>
    <property type="project" value="InterPro"/>
</dbReference>
<dbReference type="SMART" id="SM00353">
    <property type="entry name" value="HLH"/>
    <property type="match status" value="1"/>
</dbReference>
<evidence type="ECO:0000256" key="6">
    <source>
        <dbReference type="SAM" id="MobiDB-lite"/>
    </source>
</evidence>
<dbReference type="Pfam" id="PF07527">
    <property type="entry name" value="Hairy_orange"/>
    <property type="match status" value="1"/>
</dbReference>
<evidence type="ECO:0000256" key="5">
    <source>
        <dbReference type="ARBA" id="ARBA00023242"/>
    </source>
</evidence>
<proteinExistence type="predicted"/>
<dbReference type="FunFam" id="4.10.280.10:FF:000009">
    <property type="entry name" value="Transcription factor HES-1"/>
    <property type="match status" value="1"/>
</dbReference>
<feature type="compositionally biased region" description="Polar residues" evidence="6">
    <location>
        <begin position="500"/>
        <end position="522"/>
    </location>
</feature>
<reference evidence="9" key="2">
    <citation type="submission" date="2023-04" db="EMBL/GenBank/DDBJ databases">
        <authorList>
            <person name="Bu L."/>
            <person name="Lu L."/>
            <person name="Laidemitt M.R."/>
            <person name="Zhang S.M."/>
            <person name="Mutuku M."/>
            <person name="Mkoji G."/>
            <person name="Steinauer M."/>
            <person name="Loker E.S."/>
        </authorList>
    </citation>
    <scope>NUCLEOTIDE SEQUENCE</scope>
    <source>
        <strain evidence="9">KasaAsao</strain>
        <tissue evidence="9">Whole Snail</tissue>
    </source>
</reference>
<dbReference type="InterPro" id="IPR003650">
    <property type="entry name" value="Orange_dom"/>
</dbReference>
<dbReference type="GO" id="GO:0005634">
    <property type="term" value="C:nucleus"/>
    <property type="evidence" value="ECO:0007669"/>
    <property type="project" value="UniProtKB-SubCell"/>
</dbReference>
<dbReference type="PANTHER" id="PTHR10985">
    <property type="entry name" value="BASIC HELIX-LOOP-HELIX TRANSCRIPTION FACTOR, HES-RELATED"/>
    <property type="match status" value="1"/>
</dbReference>
<evidence type="ECO:0000313" key="10">
    <source>
        <dbReference type="Proteomes" id="UP001233172"/>
    </source>
</evidence>
<dbReference type="InterPro" id="IPR011598">
    <property type="entry name" value="bHLH_dom"/>
</dbReference>
<comment type="subcellular location">
    <subcellularLocation>
        <location evidence="1">Nucleus</location>
    </subcellularLocation>
</comment>
<comment type="caution">
    <text evidence="9">The sequence shown here is derived from an EMBL/GenBank/DDBJ whole genome shotgun (WGS) entry which is preliminary data.</text>
</comment>
<keyword evidence="10" id="KW-1185">Reference proteome</keyword>
<feature type="domain" description="BHLH" evidence="7">
    <location>
        <begin position="17"/>
        <end position="74"/>
    </location>
</feature>
<dbReference type="Gene3D" id="4.10.280.10">
    <property type="entry name" value="Helix-loop-helix DNA-binding domain"/>
    <property type="match status" value="1"/>
</dbReference>
<accession>A0AAD8FFP0</accession>
<dbReference type="EMBL" id="JASAOG010000030">
    <property type="protein sequence ID" value="KAK0061459.1"/>
    <property type="molecule type" value="Genomic_DNA"/>
</dbReference>
<dbReference type="PROSITE" id="PS51054">
    <property type="entry name" value="ORANGE"/>
    <property type="match status" value="1"/>
</dbReference>
<dbReference type="AlphaFoldDB" id="A0AAD8FFP0"/>
<dbReference type="Gene3D" id="6.10.250.980">
    <property type="match status" value="1"/>
</dbReference>
<evidence type="ECO:0000256" key="2">
    <source>
        <dbReference type="ARBA" id="ARBA00023015"/>
    </source>
</evidence>
<evidence type="ECO:0000256" key="1">
    <source>
        <dbReference type="ARBA" id="ARBA00004123"/>
    </source>
</evidence>
<dbReference type="InterPro" id="IPR050370">
    <property type="entry name" value="HES_HEY"/>
</dbReference>
<feature type="domain" description="Orange" evidence="8">
    <location>
        <begin position="89"/>
        <end position="122"/>
    </location>
</feature>
<dbReference type="SMART" id="SM00511">
    <property type="entry name" value="ORANGE"/>
    <property type="match status" value="1"/>
</dbReference>
<feature type="region of interest" description="Disordered" evidence="6">
    <location>
        <begin position="387"/>
        <end position="406"/>
    </location>
</feature>
<gene>
    <name evidence="9" type="ORF">Bpfe_009265</name>
</gene>
<dbReference type="CDD" id="cd11410">
    <property type="entry name" value="bHLH_O_HES"/>
    <property type="match status" value="1"/>
</dbReference>
<organism evidence="9 10">
    <name type="scientific">Biomphalaria pfeifferi</name>
    <name type="common">Bloodfluke planorb</name>
    <name type="synonym">Freshwater snail</name>
    <dbReference type="NCBI Taxonomy" id="112525"/>
    <lineage>
        <taxon>Eukaryota</taxon>
        <taxon>Metazoa</taxon>
        <taxon>Spiralia</taxon>
        <taxon>Lophotrochozoa</taxon>
        <taxon>Mollusca</taxon>
        <taxon>Gastropoda</taxon>
        <taxon>Heterobranchia</taxon>
        <taxon>Euthyneura</taxon>
        <taxon>Panpulmonata</taxon>
        <taxon>Hygrophila</taxon>
        <taxon>Lymnaeoidea</taxon>
        <taxon>Planorbidae</taxon>
        <taxon>Biomphalaria</taxon>
    </lineage>
</organism>
<feature type="region of interest" description="Disordered" evidence="6">
    <location>
        <begin position="464"/>
        <end position="530"/>
    </location>
</feature>
<dbReference type="SUPFAM" id="SSF47459">
    <property type="entry name" value="HLH, helix-loop-helix DNA-binding domain"/>
    <property type="match status" value="1"/>
</dbReference>
<dbReference type="PROSITE" id="PS50888">
    <property type="entry name" value="BHLH"/>
    <property type="match status" value="1"/>
</dbReference>
<dbReference type="Proteomes" id="UP001233172">
    <property type="component" value="Unassembled WGS sequence"/>
</dbReference>
<dbReference type="GO" id="GO:0003677">
    <property type="term" value="F:DNA binding"/>
    <property type="evidence" value="ECO:0007669"/>
    <property type="project" value="UniProtKB-KW"/>
</dbReference>
<evidence type="ECO:0000259" key="7">
    <source>
        <dbReference type="PROSITE" id="PS50888"/>
    </source>
</evidence>
<evidence type="ECO:0000313" key="9">
    <source>
        <dbReference type="EMBL" id="KAK0061459.1"/>
    </source>
</evidence>
<feature type="compositionally biased region" description="Polar residues" evidence="6">
    <location>
        <begin position="464"/>
        <end position="480"/>
    </location>
</feature>
<dbReference type="Pfam" id="PF00010">
    <property type="entry name" value="HLH"/>
    <property type="match status" value="1"/>
</dbReference>
<evidence type="ECO:0000256" key="3">
    <source>
        <dbReference type="ARBA" id="ARBA00023125"/>
    </source>
</evidence>
<sequence length="712" mass="79348">MGSPVVVASPRKSPSYNRRANKPLVEKKRRARINGCLSQLKSLILGAMQTEGAQVSRLEKADILEMTVKYLQHMQHQQLTSEPEVVTKFSAGYTECASEVIRYIGAVNCVSPDVRAKLENHLVERLRGSMVQAPAAQNAVMVSQQNTKGPAQLSTVNTFTSSNVTANIPPTRDTYLQSTDVDGVSSYMSDIDIANKAAAEALKRPQQAAPNTSRVSVTGIRQALQAAPVSPRNCSPKNELPAEELLNALRARQESRHSHVVHPVPLMARSQSTSPPHARHSNELLRATGYASERERHSSSSESSVQVRYTPPSAYTHQALFPTAYNHEAYISNSMDIQLNTHAIKNESDAYLSDFERPLHIHIPDSPRVPSTPSPHFYPQGVPYHPSHTQEVHTPPSPSNYSADSMDESPPTILYGYPQQTTPVYKMETEESFHHQDNRNNIRFQEYGRDAPYAPFAYKPSVSNVNSSRATPQDEFQLSKRTIPATPSPPMLTKEEPLSQHGSRSNHTGSYCQDNRSLNEHSVPSGIPTHHSYTRELTQYNNENVDPNDLNQYSHHAHRDGQYCEQVDVKSKQSYLPEVSNYQLHNSEWSSNACIQPEPQAQVATHNKNLHNEQPVVNEPAPHLGVQSRLKDTALSQLTLKRRILYGLGSEGEWTSTGKIAKQLQEQNTCAQNNGRQSMALPSKEKDLIAPSDILCRRPSQCGADEALWRPW</sequence>
<evidence type="ECO:0000256" key="4">
    <source>
        <dbReference type="ARBA" id="ARBA00023163"/>
    </source>
</evidence>
<keyword evidence="5" id="KW-0539">Nucleus</keyword>
<reference evidence="9" key="1">
    <citation type="journal article" date="2023" name="PLoS Negl. Trop. Dis.">
        <title>A genome sequence for Biomphalaria pfeifferi, the major vector snail for the human-infecting parasite Schistosoma mansoni.</title>
        <authorList>
            <person name="Bu L."/>
            <person name="Lu L."/>
            <person name="Laidemitt M.R."/>
            <person name="Zhang S.M."/>
            <person name="Mutuku M."/>
            <person name="Mkoji G."/>
            <person name="Steinauer M."/>
            <person name="Loker E.S."/>
        </authorList>
    </citation>
    <scope>NUCLEOTIDE SEQUENCE</scope>
    <source>
        <strain evidence="9">KasaAsao</strain>
    </source>
</reference>
<dbReference type="SUPFAM" id="SSF158457">
    <property type="entry name" value="Orange domain-like"/>
    <property type="match status" value="1"/>
</dbReference>
<keyword evidence="4" id="KW-0804">Transcription</keyword>
<protein>
    <submittedName>
        <fullName evidence="9">Protein hairy</fullName>
    </submittedName>
</protein>
<keyword evidence="2" id="KW-0805">Transcription regulation</keyword>
<evidence type="ECO:0000259" key="8">
    <source>
        <dbReference type="PROSITE" id="PS51054"/>
    </source>
</evidence>
<dbReference type="GO" id="GO:0006355">
    <property type="term" value="P:regulation of DNA-templated transcription"/>
    <property type="evidence" value="ECO:0007669"/>
    <property type="project" value="InterPro"/>
</dbReference>
<feature type="region of interest" description="Disordered" evidence="6">
    <location>
        <begin position="1"/>
        <end position="21"/>
    </location>
</feature>